<feature type="region of interest" description="Disordered" evidence="1">
    <location>
        <begin position="38"/>
        <end position="78"/>
    </location>
</feature>
<proteinExistence type="predicted"/>
<dbReference type="EMBL" id="JACVVK020000007">
    <property type="protein sequence ID" value="KAK7506223.1"/>
    <property type="molecule type" value="Genomic_DNA"/>
</dbReference>
<protein>
    <submittedName>
        <fullName evidence="2">Uncharacterized protein</fullName>
    </submittedName>
</protein>
<accession>A0ABD0M4M1</accession>
<reference evidence="2 3" key="1">
    <citation type="journal article" date="2023" name="Sci. Data">
        <title>Genome assembly of the Korean intertidal mud-creeper Batillaria attramentaria.</title>
        <authorList>
            <person name="Patra A.K."/>
            <person name="Ho P.T."/>
            <person name="Jun S."/>
            <person name="Lee S.J."/>
            <person name="Kim Y."/>
            <person name="Won Y.J."/>
        </authorList>
    </citation>
    <scope>NUCLEOTIDE SEQUENCE [LARGE SCALE GENOMIC DNA]</scope>
    <source>
        <strain evidence="2">Wonlab-2016</strain>
    </source>
</reference>
<name>A0ABD0M4M1_9CAEN</name>
<sequence>MPVRLCVCGVTKYATAEENTELLSIPLKLCFSFIVDSDGEERPDTPGYPLYSRSHSRPGRLANRAPNLPLQQKARNPGTPQLLAVTSIVSLIKEFLARDPGTDSRLTRWASLALEV</sequence>
<keyword evidence="3" id="KW-1185">Reference proteome</keyword>
<evidence type="ECO:0000313" key="2">
    <source>
        <dbReference type="EMBL" id="KAK7506223.1"/>
    </source>
</evidence>
<evidence type="ECO:0000256" key="1">
    <source>
        <dbReference type="SAM" id="MobiDB-lite"/>
    </source>
</evidence>
<evidence type="ECO:0000313" key="3">
    <source>
        <dbReference type="Proteomes" id="UP001519460"/>
    </source>
</evidence>
<gene>
    <name evidence="2" type="ORF">BaRGS_00002335</name>
</gene>
<dbReference type="AlphaFoldDB" id="A0ABD0M4M1"/>
<comment type="caution">
    <text evidence="2">The sequence shown here is derived from an EMBL/GenBank/DDBJ whole genome shotgun (WGS) entry which is preliminary data.</text>
</comment>
<organism evidence="2 3">
    <name type="scientific">Batillaria attramentaria</name>
    <dbReference type="NCBI Taxonomy" id="370345"/>
    <lineage>
        <taxon>Eukaryota</taxon>
        <taxon>Metazoa</taxon>
        <taxon>Spiralia</taxon>
        <taxon>Lophotrochozoa</taxon>
        <taxon>Mollusca</taxon>
        <taxon>Gastropoda</taxon>
        <taxon>Caenogastropoda</taxon>
        <taxon>Sorbeoconcha</taxon>
        <taxon>Cerithioidea</taxon>
        <taxon>Batillariidae</taxon>
        <taxon>Batillaria</taxon>
    </lineage>
</organism>
<dbReference type="Proteomes" id="UP001519460">
    <property type="component" value="Unassembled WGS sequence"/>
</dbReference>